<dbReference type="PANTHER" id="PTHR42718">
    <property type="entry name" value="MAJOR FACILITATOR SUPERFAMILY MULTIDRUG TRANSPORTER MFSC"/>
    <property type="match status" value="1"/>
</dbReference>
<organism evidence="8 9">
    <name type="scientific">Micromonospora azadirachtae</name>
    <dbReference type="NCBI Taxonomy" id="1970735"/>
    <lineage>
        <taxon>Bacteria</taxon>
        <taxon>Bacillati</taxon>
        <taxon>Actinomycetota</taxon>
        <taxon>Actinomycetes</taxon>
        <taxon>Micromonosporales</taxon>
        <taxon>Micromonosporaceae</taxon>
        <taxon>Micromonospora</taxon>
    </lineage>
</organism>
<dbReference type="Pfam" id="PF07690">
    <property type="entry name" value="MFS_1"/>
    <property type="match status" value="1"/>
</dbReference>
<evidence type="ECO:0000256" key="6">
    <source>
        <dbReference type="SAM" id="Phobius"/>
    </source>
</evidence>
<dbReference type="InterPro" id="IPR020846">
    <property type="entry name" value="MFS_dom"/>
</dbReference>
<feature type="region of interest" description="Disordered" evidence="5">
    <location>
        <begin position="1"/>
        <end position="22"/>
    </location>
</feature>
<comment type="subcellular location">
    <subcellularLocation>
        <location evidence="1">Cell membrane</location>
        <topology evidence="1">Multi-pass membrane protein</topology>
    </subcellularLocation>
</comment>
<proteinExistence type="predicted"/>
<dbReference type="SUPFAM" id="SSF103473">
    <property type="entry name" value="MFS general substrate transporter"/>
    <property type="match status" value="1"/>
</dbReference>
<reference evidence="9" key="1">
    <citation type="journal article" date="2019" name="Int. J. Syst. Evol. Microbiol.">
        <title>The Global Catalogue of Microorganisms (GCM) 10K type strain sequencing project: providing services to taxonomists for standard genome sequencing and annotation.</title>
        <authorList>
            <consortium name="The Broad Institute Genomics Platform"/>
            <consortium name="The Broad Institute Genome Sequencing Center for Infectious Disease"/>
            <person name="Wu L."/>
            <person name="Ma J."/>
        </authorList>
    </citation>
    <scope>NUCLEOTIDE SEQUENCE [LARGE SCALE GENOMIC DNA]</scope>
    <source>
        <strain evidence="9">JCM 32148</strain>
    </source>
</reference>
<evidence type="ECO:0000256" key="1">
    <source>
        <dbReference type="ARBA" id="ARBA00004651"/>
    </source>
</evidence>
<feature type="transmembrane region" description="Helical" evidence="6">
    <location>
        <begin position="26"/>
        <end position="44"/>
    </location>
</feature>
<dbReference type="Proteomes" id="UP001597053">
    <property type="component" value="Unassembled WGS sequence"/>
</dbReference>
<evidence type="ECO:0000313" key="8">
    <source>
        <dbReference type="EMBL" id="MFD0785366.1"/>
    </source>
</evidence>
<dbReference type="InterPro" id="IPR011701">
    <property type="entry name" value="MFS"/>
</dbReference>
<comment type="caution">
    <text evidence="8">The sequence shown here is derived from an EMBL/GenBank/DDBJ whole genome shotgun (WGS) entry which is preliminary data.</text>
</comment>
<dbReference type="EMBL" id="JBHTHM010000790">
    <property type="protein sequence ID" value="MFD0785366.1"/>
    <property type="molecule type" value="Genomic_DNA"/>
</dbReference>
<sequence>MSTSAGVTAPAAATSPPGASRSDARALFAVCAATLLVLMNYTAPVAVLPQTARSLGASLTTQTWLINAITLGLAATLLVAGSLGDDFGRRRIFRAGLALLA</sequence>
<evidence type="ECO:0000256" key="5">
    <source>
        <dbReference type="SAM" id="MobiDB-lite"/>
    </source>
</evidence>
<keyword evidence="4 6" id="KW-0472">Membrane</keyword>
<dbReference type="PROSITE" id="PS50850">
    <property type="entry name" value="MFS"/>
    <property type="match status" value="1"/>
</dbReference>
<keyword evidence="2 6" id="KW-0812">Transmembrane</keyword>
<evidence type="ECO:0000313" key="9">
    <source>
        <dbReference type="Proteomes" id="UP001597053"/>
    </source>
</evidence>
<feature type="transmembrane region" description="Helical" evidence="6">
    <location>
        <begin position="64"/>
        <end position="84"/>
    </location>
</feature>
<evidence type="ECO:0000256" key="4">
    <source>
        <dbReference type="ARBA" id="ARBA00023136"/>
    </source>
</evidence>
<gene>
    <name evidence="8" type="ORF">ACFQZ8_15775</name>
</gene>
<dbReference type="PANTHER" id="PTHR42718:SF49">
    <property type="entry name" value="EXPORT PROTEIN"/>
    <property type="match status" value="1"/>
</dbReference>
<evidence type="ECO:0000259" key="7">
    <source>
        <dbReference type="PROSITE" id="PS50850"/>
    </source>
</evidence>
<feature type="compositionally biased region" description="Low complexity" evidence="5">
    <location>
        <begin position="1"/>
        <end position="20"/>
    </location>
</feature>
<dbReference type="InterPro" id="IPR036259">
    <property type="entry name" value="MFS_trans_sf"/>
</dbReference>
<evidence type="ECO:0000256" key="3">
    <source>
        <dbReference type="ARBA" id="ARBA00022989"/>
    </source>
</evidence>
<evidence type="ECO:0000256" key="2">
    <source>
        <dbReference type="ARBA" id="ARBA00022692"/>
    </source>
</evidence>
<dbReference type="Gene3D" id="1.20.1250.20">
    <property type="entry name" value="MFS general substrate transporter like domains"/>
    <property type="match status" value="1"/>
</dbReference>
<accession>A0ABW3A390</accession>
<feature type="domain" description="Major facilitator superfamily (MFS) profile" evidence="7">
    <location>
        <begin position="26"/>
        <end position="101"/>
    </location>
</feature>
<protein>
    <submittedName>
        <fullName evidence="8">MFS transporter</fullName>
    </submittedName>
</protein>
<name>A0ABW3A390_9ACTN</name>
<keyword evidence="3 6" id="KW-1133">Transmembrane helix</keyword>
<feature type="non-terminal residue" evidence="8">
    <location>
        <position position="101"/>
    </location>
</feature>
<keyword evidence="9" id="KW-1185">Reference proteome</keyword>